<dbReference type="Gene3D" id="3.30.930.10">
    <property type="entry name" value="Bira Bifunctional Protein, Domain 2"/>
    <property type="match status" value="1"/>
</dbReference>
<comment type="similarity">
    <text evidence="1 11">Belongs to the class-II aminoacyl-tRNA synthetase family.</text>
</comment>
<accession>A0A4Q9H6J8</accession>
<dbReference type="AlphaFoldDB" id="A0A4Q9H6J8"/>
<proteinExistence type="inferred from homology"/>
<evidence type="ECO:0000256" key="2">
    <source>
        <dbReference type="ARBA" id="ARBA00022555"/>
    </source>
</evidence>
<dbReference type="Pfam" id="PF01411">
    <property type="entry name" value="tRNA-synt_2c"/>
    <property type="match status" value="1"/>
</dbReference>
<dbReference type="Gene3D" id="3.10.310.40">
    <property type="match status" value="1"/>
</dbReference>
<dbReference type="SUPFAM" id="SSF101353">
    <property type="entry name" value="Putative anticodon-binding domain of alanyl-tRNA synthetase (AlaRS)"/>
    <property type="match status" value="1"/>
</dbReference>
<dbReference type="EMBL" id="SIXF01000044">
    <property type="protein sequence ID" value="TBO37006.1"/>
    <property type="molecule type" value="Genomic_DNA"/>
</dbReference>
<feature type="coiled-coil region" evidence="12">
    <location>
        <begin position="722"/>
        <end position="749"/>
    </location>
</feature>
<keyword evidence="10 11" id="KW-0030">Aminoacyl-tRNA synthetase</keyword>
<keyword evidence="8 11" id="KW-0694">RNA-binding</keyword>
<dbReference type="CDD" id="cd00673">
    <property type="entry name" value="AlaRS_core"/>
    <property type="match status" value="1"/>
</dbReference>
<dbReference type="RefSeq" id="WP_131032463.1">
    <property type="nucleotide sequence ID" value="NZ_SIXF01000044.1"/>
</dbReference>
<dbReference type="InterPro" id="IPR003156">
    <property type="entry name" value="DHHA1_dom"/>
</dbReference>
<evidence type="ECO:0000256" key="9">
    <source>
        <dbReference type="ARBA" id="ARBA00022917"/>
    </source>
</evidence>
<dbReference type="GO" id="GO:0000049">
    <property type="term" value="F:tRNA binding"/>
    <property type="evidence" value="ECO:0007669"/>
    <property type="project" value="UniProtKB-KW"/>
</dbReference>
<dbReference type="SUPFAM" id="SSF55186">
    <property type="entry name" value="ThrRS/AlaRS common domain"/>
    <property type="match status" value="1"/>
</dbReference>
<keyword evidence="3 11" id="KW-0436">Ligase</keyword>
<keyword evidence="2 11" id="KW-0820">tRNA-binding</keyword>
<comment type="caution">
    <text evidence="14">The sequence shown here is derived from an EMBL/GenBank/DDBJ whole genome shotgun (WGS) entry which is preliminary data.</text>
</comment>
<dbReference type="InterPro" id="IPR045864">
    <property type="entry name" value="aa-tRNA-synth_II/BPL/LPL"/>
</dbReference>
<dbReference type="InterPro" id="IPR023033">
    <property type="entry name" value="Ala_tRNA_ligase_euk/bac"/>
</dbReference>
<dbReference type="FunFam" id="3.30.980.10:FF:000004">
    <property type="entry name" value="Alanine--tRNA ligase, cytoplasmic"/>
    <property type="match status" value="1"/>
</dbReference>
<dbReference type="Pfam" id="PF07973">
    <property type="entry name" value="tRNA_SAD"/>
    <property type="match status" value="1"/>
</dbReference>
<evidence type="ECO:0000256" key="7">
    <source>
        <dbReference type="ARBA" id="ARBA00022840"/>
    </source>
</evidence>
<feature type="binding site" evidence="11">
    <location>
        <position position="564"/>
    </location>
    <ligand>
        <name>Zn(2+)</name>
        <dbReference type="ChEBI" id="CHEBI:29105"/>
    </ligand>
</feature>
<keyword evidence="7 11" id="KW-0067">ATP-binding</keyword>
<dbReference type="GO" id="GO:0008270">
    <property type="term" value="F:zinc ion binding"/>
    <property type="evidence" value="ECO:0007669"/>
    <property type="project" value="UniProtKB-UniRule"/>
</dbReference>
<dbReference type="GO" id="GO:0005524">
    <property type="term" value="F:ATP binding"/>
    <property type="evidence" value="ECO:0007669"/>
    <property type="project" value="UniProtKB-UniRule"/>
</dbReference>
<dbReference type="InterPro" id="IPR002318">
    <property type="entry name" value="Ala-tRNA-lgiase_IIc"/>
</dbReference>
<dbReference type="SUPFAM" id="SSF55681">
    <property type="entry name" value="Class II aaRS and biotin synthetases"/>
    <property type="match status" value="1"/>
</dbReference>
<feature type="domain" description="Alanyl-transfer RNA synthetases family profile" evidence="13">
    <location>
        <begin position="1"/>
        <end position="707"/>
    </location>
</feature>
<dbReference type="FunFam" id="3.10.310.40:FF:000001">
    <property type="entry name" value="Alanine--tRNA ligase"/>
    <property type="match status" value="1"/>
</dbReference>
<keyword evidence="6 11" id="KW-0862">Zinc</keyword>
<evidence type="ECO:0000256" key="4">
    <source>
        <dbReference type="ARBA" id="ARBA00022723"/>
    </source>
</evidence>
<keyword evidence="15" id="KW-1185">Reference proteome</keyword>
<dbReference type="GO" id="GO:0004813">
    <property type="term" value="F:alanine-tRNA ligase activity"/>
    <property type="evidence" value="ECO:0007669"/>
    <property type="project" value="UniProtKB-UniRule"/>
</dbReference>
<dbReference type="FunFam" id="3.30.930.10:FF:000011">
    <property type="entry name" value="Alanine--tRNA ligase, cytoplasmic"/>
    <property type="match status" value="1"/>
</dbReference>
<dbReference type="PRINTS" id="PR00980">
    <property type="entry name" value="TRNASYNTHALA"/>
</dbReference>
<dbReference type="InterPro" id="IPR009000">
    <property type="entry name" value="Transl_B-barrel_sf"/>
</dbReference>
<evidence type="ECO:0000313" key="14">
    <source>
        <dbReference type="EMBL" id="TBO37006.1"/>
    </source>
</evidence>
<keyword evidence="5 11" id="KW-0547">Nucleotide-binding</keyword>
<keyword evidence="4 11" id="KW-0479">Metal-binding</keyword>
<comment type="domain">
    <text evidence="11">Consists of three domains; the N-terminal catalytic domain, the editing domain and the C-terminal C-Ala domain. The editing domain removes incorrectly charged amino acids, while the C-Ala domain, along with tRNA(Ala), serves as a bridge to cooperatively bring together the editing and aminoacylation centers thus stimulating deacylation of misacylated tRNAs.</text>
</comment>
<dbReference type="HAMAP" id="MF_00036_B">
    <property type="entry name" value="Ala_tRNA_synth_B"/>
    <property type="match status" value="1"/>
</dbReference>
<comment type="catalytic activity">
    <reaction evidence="11">
        <text>tRNA(Ala) + L-alanine + ATP = L-alanyl-tRNA(Ala) + AMP + diphosphate</text>
        <dbReference type="Rhea" id="RHEA:12540"/>
        <dbReference type="Rhea" id="RHEA-COMP:9657"/>
        <dbReference type="Rhea" id="RHEA-COMP:9923"/>
        <dbReference type="ChEBI" id="CHEBI:30616"/>
        <dbReference type="ChEBI" id="CHEBI:33019"/>
        <dbReference type="ChEBI" id="CHEBI:57972"/>
        <dbReference type="ChEBI" id="CHEBI:78442"/>
        <dbReference type="ChEBI" id="CHEBI:78497"/>
        <dbReference type="ChEBI" id="CHEBI:456215"/>
        <dbReference type="EC" id="6.1.1.7"/>
    </reaction>
</comment>
<evidence type="ECO:0000313" key="15">
    <source>
        <dbReference type="Proteomes" id="UP000291819"/>
    </source>
</evidence>
<dbReference type="InterPro" id="IPR018165">
    <property type="entry name" value="Ala-tRNA-synth_IIc_core"/>
</dbReference>
<protein>
    <recommendedName>
        <fullName evidence="11">Alanine--tRNA ligase</fullName>
        <ecNumber evidence="11">6.1.1.7</ecNumber>
    </recommendedName>
    <alternativeName>
        <fullName evidence="11">Alanyl-tRNA synthetase</fullName>
        <shortName evidence="11">AlaRS</shortName>
    </alternativeName>
</protein>
<comment type="subcellular location">
    <subcellularLocation>
        <location evidence="11">Cytoplasm</location>
    </subcellularLocation>
</comment>
<feature type="binding site" evidence="11">
    <location>
        <position position="560"/>
    </location>
    <ligand>
        <name>Zn(2+)</name>
        <dbReference type="ChEBI" id="CHEBI:29105"/>
    </ligand>
</feature>
<reference evidence="14 15" key="1">
    <citation type="submission" date="2019-02" db="EMBL/GenBank/DDBJ databases">
        <title>Pedobacter kyonggii whole genome sequence analysis.</title>
        <authorList>
            <person name="Dahal R.H."/>
        </authorList>
    </citation>
    <scope>NUCLEOTIDE SEQUENCE [LARGE SCALE GENOMIC DNA]</scope>
    <source>
        <strain evidence="14 15">K-4-11-1</strain>
    </source>
</reference>
<gene>
    <name evidence="11 14" type="primary">alaS</name>
    <name evidence="14" type="ORF">EYS08_23960</name>
</gene>
<evidence type="ECO:0000256" key="3">
    <source>
        <dbReference type="ARBA" id="ARBA00022598"/>
    </source>
</evidence>
<evidence type="ECO:0000259" key="13">
    <source>
        <dbReference type="PROSITE" id="PS50860"/>
    </source>
</evidence>
<feature type="binding site" evidence="11">
    <location>
        <position position="664"/>
    </location>
    <ligand>
        <name>Zn(2+)</name>
        <dbReference type="ChEBI" id="CHEBI:29105"/>
    </ligand>
</feature>
<dbReference type="NCBIfam" id="TIGR00344">
    <property type="entry name" value="alaS"/>
    <property type="match status" value="1"/>
</dbReference>
<dbReference type="PANTHER" id="PTHR11777:SF9">
    <property type="entry name" value="ALANINE--TRNA LIGASE, CYTOPLASMIC"/>
    <property type="match status" value="1"/>
</dbReference>
<dbReference type="Gene3D" id="3.30.980.10">
    <property type="entry name" value="Threonyl-trna Synthetase, Chain A, domain 2"/>
    <property type="match status" value="1"/>
</dbReference>
<evidence type="ECO:0000256" key="11">
    <source>
        <dbReference type="HAMAP-Rule" id="MF_00036"/>
    </source>
</evidence>
<organism evidence="14 15">
    <name type="scientific">Pedobacter kyonggii</name>
    <dbReference type="NCBI Taxonomy" id="1926871"/>
    <lineage>
        <taxon>Bacteria</taxon>
        <taxon>Pseudomonadati</taxon>
        <taxon>Bacteroidota</taxon>
        <taxon>Sphingobacteriia</taxon>
        <taxon>Sphingobacteriales</taxon>
        <taxon>Sphingobacteriaceae</taxon>
        <taxon>Pedobacter</taxon>
    </lineage>
</organism>
<dbReference type="Gene3D" id="3.30.54.20">
    <property type="match status" value="1"/>
</dbReference>
<dbReference type="InterPro" id="IPR012947">
    <property type="entry name" value="tRNA_SAD"/>
</dbReference>
<dbReference type="InterPro" id="IPR050058">
    <property type="entry name" value="Ala-tRNA_ligase"/>
</dbReference>
<name>A0A4Q9H6J8_9SPHI</name>
<evidence type="ECO:0000256" key="5">
    <source>
        <dbReference type="ARBA" id="ARBA00022741"/>
    </source>
</evidence>
<dbReference type="EC" id="6.1.1.7" evidence="11"/>
<dbReference type="Pfam" id="PF02272">
    <property type="entry name" value="DHHA1"/>
    <property type="match status" value="1"/>
</dbReference>
<dbReference type="Proteomes" id="UP000291819">
    <property type="component" value="Unassembled WGS sequence"/>
</dbReference>
<keyword evidence="12" id="KW-0175">Coiled coil</keyword>
<dbReference type="PANTHER" id="PTHR11777">
    <property type="entry name" value="ALANYL-TRNA SYNTHETASE"/>
    <property type="match status" value="1"/>
</dbReference>
<dbReference type="PROSITE" id="PS50860">
    <property type="entry name" value="AA_TRNA_LIGASE_II_ALA"/>
    <property type="match status" value="1"/>
</dbReference>
<dbReference type="InterPro" id="IPR018164">
    <property type="entry name" value="Ala-tRNA-synth_IIc_N"/>
</dbReference>
<dbReference type="InterPro" id="IPR018163">
    <property type="entry name" value="Thr/Ala-tRNA-synth_IIc_edit"/>
</dbReference>
<dbReference type="SMART" id="SM00863">
    <property type="entry name" value="tRNA_SAD"/>
    <property type="match status" value="1"/>
</dbReference>
<sequence length="870" mass="98338">MTAKEIRQAFLSFFESKQHHVVPSAPIVVKNDPTLMFTNAGMNQFKDLFLGEAAIKYSRVADTQRCLRVSGKHNDLEEVGIDTYHHTMFEMLGNWSFGDYFKKEAIAWSWELLTEVYKIPKEKLYVTYFEGDEKEGLEKDQEAYDLWKQYVDESHILPGNKKDNFWEMGDTGPCGPCSEIHVDCRTDEEKALVDGATLINADHPQVIEIWNNVFMQFNRLKNGSLQSLPAKHVDTGMGFERLVRVLQEKTSNYDTDVFQPMIQFIAEKSGIKYGANEKTDIAMRVMADHIRAISFVIADGQLPSNNKAGYVIRRILRRAVRYAYTFLNFKEPFLNQLVPLLAKQFKGVFEELISQQDFVQKVVLEEEVSFLRTLSTGIQRFEKYQASNDVVEGAFAFELSDTFGFPIDLTELMAREKGWSVDLVGYEQALKKQKHDSRAATAIDTGDWIVVNTEEQSEFVGYDDLEIETEILKYRKVKAKGKEQFQIVLRQTPFYAESGGQVGDTGRLEDHSRQFWVDITDTKKENGLTVHFTDILPDNLEGKFWAVVDEDKRVLTEDNHSATHLLHAALKQVLGKHVNQKGSLVNADYLRFDFSHFAKVTDEELAQIEVIVNQKIRQNIKLKEQRNVPYQDAIESGVTALFGEKYGDFVRMITFDDHFSKELCGGTHVKATGQIGSFKIVSESAVAAGVRRIEAITADKAEQYFLDQRKELGHLKALLNGSKDLSASVQALLDENAKLKKEIEKSTIERVNTLKHEIVHHVRGINGINLIAKHIDLQSADAVKNLAFSLKDMVDNLFLVFTTEIDGKPGITVMLSDHLVKKGLNASNIVRELGKEIQGGGGGQPFYATAGGKNPSGLKVVLEKAESFIP</sequence>
<dbReference type="OrthoDB" id="9803884at2"/>
<dbReference type="SUPFAM" id="SSF50447">
    <property type="entry name" value="Translation proteins"/>
    <property type="match status" value="1"/>
</dbReference>
<evidence type="ECO:0000256" key="6">
    <source>
        <dbReference type="ARBA" id="ARBA00022833"/>
    </source>
</evidence>
<dbReference type="GO" id="GO:0006419">
    <property type="term" value="P:alanyl-tRNA aminoacylation"/>
    <property type="evidence" value="ECO:0007669"/>
    <property type="project" value="UniProtKB-UniRule"/>
</dbReference>
<dbReference type="InterPro" id="IPR018162">
    <property type="entry name" value="Ala-tRNA-ligase_IIc_anticod-bd"/>
</dbReference>
<comment type="cofactor">
    <cofactor evidence="11">
        <name>Zn(2+)</name>
        <dbReference type="ChEBI" id="CHEBI:29105"/>
    </cofactor>
    <text evidence="11">Binds 1 zinc ion per subunit.</text>
</comment>
<evidence type="ECO:0000256" key="1">
    <source>
        <dbReference type="ARBA" id="ARBA00008226"/>
    </source>
</evidence>
<dbReference type="GO" id="GO:0002161">
    <property type="term" value="F:aminoacyl-tRNA deacylase activity"/>
    <property type="evidence" value="ECO:0007669"/>
    <property type="project" value="TreeGrafter"/>
</dbReference>
<feature type="binding site" evidence="11">
    <location>
        <position position="668"/>
    </location>
    <ligand>
        <name>Zn(2+)</name>
        <dbReference type="ChEBI" id="CHEBI:29105"/>
    </ligand>
</feature>
<evidence type="ECO:0000256" key="8">
    <source>
        <dbReference type="ARBA" id="ARBA00022884"/>
    </source>
</evidence>
<dbReference type="GO" id="GO:0005737">
    <property type="term" value="C:cytoplasm"/>
    <property type="evidence" value="ECO:0007669"/>
    <property type="project" value="UniProtKB-SubCell"/>
</dbReference>
<keyword evidence="9 11" id="KW-0648">Protein biosynthesis</keyword>
<keyword evidence="11" id="KW-0963">Cytoplasm</keyword>
<evidence type="ECO:0000256" key="10">
    <source>
        <dbReference type="ARBA" id="ARBA00023146"/>
    </source>
</evidence>
<evidence type="ECO:0000256" key="12">
    <source>
        <dbReference type="SAM" id="Coils"/>
    </source>
</evidence>
<dbReference type="Gene3D" id="2.40.30.130">
    <property type="match status" value="1"/>
</dbReference>
<comment type="function">
    <text evidence="11">Catalyzes the attachment of alanine to tRNA(Ala) in a two-step reaction: alanine is first activated by ATP to form Ala-AMP and then transferred to the acceptor end of tRNA(Ala). Also edits incorrectly charged Ser-tRNA(Ala) and Gly-tRNA(Ala) via its editing domain.</text>
</comment>